<evidence type="ECO:0000313" key="17">
    <source>
        <dbReference type="EMBL" id="GAA0666925.1"/>
    </source>
</evidence>
<keyword evidence="6" id="KW-0812">Transmembrane</keyword>
<keyword evidence="9" id="KW-0406">Ion transport</keyword>
<evidence type="ECO:0000256" key="10">
    <source>
        <dbReference type="ARBA" id="ARBA00023114"/>
    </source>
</evidence>
<keyword evidence="5" id="KW-0762">Sugar transport</keyword>
<keyword evidence="7" id="KW-0732">Signal</keyword>
<evidence type="ECO:0000256" key="13">
    <source>
        <dbReference type="ARBA" id="ARBA00023237"/>
    </source>
</evidence>
<dbReference type="Gene3D" id="3.10.560.10">
    <property type="entry name" value="Outer membrane lipoprotein wza domain like"/>
    <property type="match status" value="1"/>
</dbReference>
<comment type="caution">
    <text evidence="17">The sequence shown here is derived from an EMBL/GenBank/DDBJ whole genome shotgun (WGS) entry which is preliminary data.</text>
</comment>
<name>A0ABP3SWI7_9SPHN</name>
<comment type="similarity">
    <text evidence="2">Belongs to the BexD/CtrA/VexA family.</text>
</comment>
<dbReference type="InterPro" id="IPR054765">
    <property type="entry name" value="SLBB_dom"/>
</dbReference>
<feature type="domain" description="SLBB" evidence="16">
    <location>
        <begin position="113"/>
        <end position="192"/>
    </location>
</feature>
<accession>A0ABP3SWI7</accession>
<evidence type="ECO:0000259" key="16">
    <source>
        <dbReference type="Pfam" id="PF22461"/>
    </source>
</evidence>
<keyword evidence="12" id="KW-0564">Palmitate</keyword>
<dbReference type="PANTHER" id="PTHR33619">
    <property type="entry name" value="POLYSACCHARIDE EXPORT PROTEIN GFCE-RELATED"/>
    <property type="match status" value="1"/>
</dbReference>
<organism evidence="17 18">
    <name type="scientific">Sphingomonas insulae</name>
    <dbReference type="NCBI Taxonomy" id="424800"/>
    <lineage>
        <taxon>Bacteria</taxon>
        <taxon>Pseudomonadati</taxon>
        <taxon>Pseudomonadota</taxon>
        <taxon>Alphaproteobacteria</taxon>
        <taxon>Sphingomonadales</taxon>
        <taxon>Sphingomonadaceae</taxon>
        <taxon>Sphingomonas</taxon>
    </lineage>
</organism>
<feature type="domain" description="Polysaccharide export protein N-terminal" evidence="15">
    <location>
        <begin position="30"/>
        <end position="106"/>
    </location>
</feature>
<evidence type="ECO:0000256" key="9">
    <source>
        <dbReference type="ARBA" id="ARBA00023065"/>
    </source>
</evidence>
<keyword evidence="10" id="KW-0626">Porin</keyword>
<dbReference type="InterPro" id="IPR003715">
    <property type="entry name" value="Poly_export_N"/>
</dbReference>
<dbReference type="Pfam" id="PF02563">
    <property type="entry name" value="Poly_export"/>
    <property type="match status" value="1"/>
</dbReference>
<evidence type="ECO:0000256" key="7">
    <source>
        <dbReference type="ARBA" id="ARBA00022729"/>
    </source>
</evidence>
<evidence type="ECO:0000256" key="12">
    <source>
        <dbReference type="ARBA" id="ARBA00023139"/>
    </source>
</evidence>
<dbReference type="Pfam" id="PF22461">
    <property type="entry name" value="SLBB_2"/>
    <property type="match status" value="1"/>
</dbReference>
<gene>
    <name evidence="17" type="ORF">GCM10009102_16050</name>
</gene>
<evidence type="ECO:0000313" key="18">
    <source>
        <dbReference type="Proteomes" id="UP001500238"/>
    </source>
</evidence>
<reference evidence="18" key="1">
    <citation type="journal article" date="2019" name="Int. J. Syst. Evol. Microbiol.">
        <title>The Global Catalogue of Microorganisms (GCM) 10K type strain sequencing project: providing services to taxonomists for standard genome sequencing and annotation.</title>
        <authorList>
            <consortium name="The Broad Institute Genomics Platform"/>
            <consortium name="The Broad Institute Genome Sequencing Center for Infectious Disease"/>
            <person name="Wu L."/>
            <person name="Ma J."/>
        </authorList>
    </citation>
    <scope>NUCLEOTIDE SEQUENCE [LARGE SCALE GENOMIC DNA]</scope>
    <source>
        <strain evidence="18">JCM 14603</strain>
    </source>
</reference>
<evidence type="ECO:0000256" key="8">
    <source>
        <dbReference type="ARBA" id="ARBA00023047"/>
    </source>
</evidence>
<proteinExistence type="inferred from homology"/>
<evidence type="ECO:0000256" key="6">
    <source>
        <dbReference type="ARBA" id="ARBA00022692"/>
    </source>
</evidence>
<evidence type="ECO:0000256" key="2">
    <source>
        <dbReference type="ARBA" id="ARBA00009450"/>
    </source>
</evidence>
<evidence type="ECO:0000256" key="4">
    <source>
        <dbReference type="ARBA" id="ARBA00022452"/>
    </source>
</evidence>
<keyword evidence="13" id="KW-0998">Cell outer membrane</keyword>
<keyword evidence="14" id="KW-0449">Lipoprotein</keyword>
<sequence>MAAAWLAQGCAESPVTAAMAPPQAAAVPQPANDAYRIAPGDEIAVTFPYNAELDHAGPVGPDGRFAMPLVGNIPLEGRTIDEVAALISTDLRRQGVVEDARPTVAIRQYGAVIYVGGEVRQPGAIKLTQAMDPMQAVITAGGMLDTAKTRQIVVIHRTPEGTIVQRHADLRRYTKHGEATGIALHPQDIVFVPRSSIAEADLWIDQHINKLLPFSRSLNYSLGNNAVVTR</sequence>
<evidence type="ECO:0000259" key="15">
    <source>
        <dbReference type="Pfam" id="PF02563"/>
    </source>
</evidence>
<keyword evidence="3" id="KW-0813">Transport</keyword>
<keyword evidence="4" id="KW-1134">Transmembrane beta strand</keyword>
<keyword evidence="8" id="KW-0625">Polysaccharide transport</keyword>
<evidence type="ECO:0000256" key="11">
    <source>
        <dbReference type="ARBA" id="ARBA00023136"/>
    </source>
</evidence>
<evidence type="ECO:0000256" key="3">
    <source>
        <dbReference type="ARBA" id="ARBA00022448"/>
    </source>
</evidence>
<keyword evidence="11" id="KW-0472">Membrane</keyword>
<dbReference type="InterPro" id="IPR049712">
    <property type="entry name" value="Poly_export"/>
</dbReference>
<dbReference type="EMBL" id="BAAAES010000008">
    <property type="protein sequence ID" value="GAA0666925.1"/>
    <property type="molecule type" value="Genomic_DNA"/>
</dbReference>
<protein>
    <submittedName>
        <fullName evidence="17">Polysaccharide biosynthesis/export family protein</fullName>
    </submittedName>
</protein>
<dbReference type="PANTHER" id="PTHR33619:SF3">
    <property type="entry name" value="POLYSACCHARIDE EXPORT PROTEIN GFCE-RELATED"/>
    <property type="match status" value="1"/>
</dbReference>
<dbReference type="Proteomes" id="UP001500238">
    <property type="component" value="Unassembled WGS sequence"/>
</dbReference>
<comment type="subcellular location">
    <subcellularLocation>
        <location evidence="1">Cell outer membrane</location>
        <topology evidence="1">Multi-pass membrane protein</topology>
    </subcellularLocation>
</comment>
<keyword evidence="18" id="KW-1185">Reference proteome</keyword>
<evidence type="ECO:0000256" key="14">
    <source>
        <dbReference type="ARBA" id="ARBA00023288"/>
    </source>
</evidence>
<evidence type="ECO:0000256" key="1">
    <source>
        <dbReference type="ARBA" id="ARBA00004571"/>
    </source>
</evidence>
<evidence type="ECO:0000256" key="5">
    <source>
        <dbReference type="ARBA" id="ARBA00022597"/>
    </source>
</evidence>